<keyword evidence="2" id="KW-0997">Cell inner membrane</keyword>
<dbReference type="InterPro" id="IPR043461">
    <property type="entry name" value="LpxH-like"/>
</dbReference>
<dbReference type="EC" id="3.6.1.54" evidence="8"/>
<evidence type="ECO:0000256" key="2">
    <source>
        <dbReference type="ARBA" id="ARBA00022519"/>
    </source>
</evidence>
<dbReference type="AlphaFoldDB" id="A0AA51RQ64"/>
<evidence type="ECO:0000313" key="9">
    <source>
        <dbReference type="Proteomes" id="UP001239782"/>
    </source>
</evidence>
<dbReference type="GO" id="GO:0016020">
    <property type="term" value="C:membrane"/>
    <property type="evidence" value="ECO:0007669"/>
    <property type="project" value="GOC"/>
</dbReference>
<dbReference type="Proteomes" id="UP001239782">
    <property type="component" value="Chromosome"/>
</dbReference>
<feature type="compositionally biased region" description="Polar residues" evidence="6">
    <location>
        <begin position="257"/>
        <end position="271"/>
    </location>
</feature>
<feature type="region of interest" description="Disordered" evidence="6">
    <location>
        <begin position="257"/>
        <end position="277"/>
    </location>
</feature>
<evidence type="ECO:0000256" key="1">
    <source>
        <dbReference type="ARBA" id="ARBA00022475"/>
    </source>
</evidence>
<keyword evidence="5" id="KW-0464">Manganese</keyword>
<dbReference type="GO" id="GO:0008758">
    <property type="term" value="F:UDP-2,3-diacylglucosamine hydrolase activity"/>
    <property type="evidence" value="ECO:0007669"/>
    <property type="project" value="TreeGrafter"/>
</dbReference>
<dbReference type="GO" id="GO:0009245">
    <property type="term" value="P:lipid A biosynthetic process"/>
    <property type="evidence" value="ECO:0007669"/>
    <property type="project" value="TreeGrafter"/>
</dbReference>
<evidence type="ECO:0000256" key="5">
    <source>
        <dbReference type="ARBA" id="ARBA00023211"/>
    </source>
</evidence>
<evidence type="ECO:0000313" key="8">
    <source>
        <dbReference type="EMBL" id="WMS85545.1"/>
    </source>
</evidence>
<dbReference type="RefSeq" id="WP_309200698.1">
    <property type="nucleotide sequence ID" value="NZ_CP133548.1"/>
</dbReference>
<dbReference type="SUPFAM" id="SSF56300">
    <property type="entry name" value="Metallo-dependent phosphatases"/>
    <property type="match status" value="1"/>
</dbReference>
<dbReference type="InterPro" id="IPR029052">
    <property type="entry name" value="Metallo-depent_PP-like"/>
</dbReference>
<dbReference type="GO" id="GO:0046872">
    <property type="term" value="F:metal ion binding"/>
    <property type="evidence" value="ECO:0007669"/>
    <property type="project" value="UniProtKB-KW"/>
</dbReference>
<gene>
    <name evidence="8" type="ORF">Q9312_10000</name>
</gene>
<reference evidence="8 9" key="1">
    <citation type="submission" date="2023-08" db="EMBL/GenBank/DDBJ databases">
        <title>Pleionea litopenaei sp. nov., isolated from stomach of juvenile Litopenaeus vannamei.</title>
        <authorList>
            <person name="Rho A.M."/>
            <person name="Hwang C.Y."/>
        </authorList>
    </citation>
    <scope>NUCLEOTIDE SEQUENCE [LARGE SCALE GENOMIC DNA]</scope>
    <source>
        <strain evidence="8 9">HL-JVS1</strain>
    </source>
</reference>
<dbReference type="Pfam" id="PF00149">
    <property type="entry name" value="Metallophos"/>
    <property type="match status" value="1"/>
</dbReference>
<evidence type="ECO:0000256" key="4">
    <source>
        <dbReference type="ARBA" id="ARBA00023136"/>
    </source>
</evidence>
<dbReference type="PANTHER" id="PTHR34990">
    <property type="entry name" value="UDP-2,3-DIACYLGLUCOSAMINE HYDROLASE-RELATED"/>
    <property type="match status" value="1"/>
</dbReference>
<keyword evidence="3" id="KW-0479">Metal-binding</keyword>
<dbReference type="CDD" id="cd07398">
    <property type="entry name" value="MPP_YbbF-LpxH"/>
    <property type="match status" value="1"/>
</dbReference>
<dbReference type="KEGG" id="plei:Q9312_10000"/>
<accession>A0AA51RQ64</accession>
<dbReference type="Gene3D" id="3.60.21.10">
    <property type="match status" value="1"/>
</dbReference>
<evidence type="ECO:0000256" key="3">
    <source>
        <dbReference type="ARBA" id="ARBA00022723"/>
    </source>
</evidence>
<proteinExistence type="predicted"/>
<feature type="domain" description="Calcineurin-like phosphoesterase" evidence="7">
    <location>
        <begin position="13"/>
        <end position="212"/>
    </location>
</feature>
<organism evidence="8 9">
    <name type="scientific">Pleionea litopenaei</name>
    <dbReference type="NCBI Taxonomy" id="3070815"/>
    <lineage>
        <taxon>Bacteria</taxon>
        <taxon>Pseudomonadati</taxon>
        <taxon>Pseudomonadota</taxon>
        <taxon>Gammaproteobacteria</taxon>
        <taxon>Oceanospirillales</taxon>
        <taxon>Pleioneaceae</taxon>
        <taxon>Pleionea</taxon>
    </lineage>
</organism>
<evidence type="ECO:0000259" key="7">
    <source>
        <dbReference type="Pfam" id="PF00149"/>
    </source>
</evidence>
<keyword evidence="8" id="KW-0378">Hydrolase</keyword>
<keyword evidence="1" id="KW-1003">Cell membrane</keyword>
<keyword evidence="4" id="KW-0472">Membrane</keyword>
<keyword evidence="9" id="KW-1185">Reference proteome</keyword>
<dbReference type="InterPro" id="IPR004843">
    <property type="entry name" value="Calcineurin-like_PHP"/>
</dbReference>
<sequence length="277" mass="31638">MSNGSLAFRRYRSVFLSDIHLGYKDCKANQLLQFLNTCRCDTLYLLGDIVDLWSIQRRHFWPKEHHQVIARILQLAEQGTKVIYIPGNHDAAVRSLLPLVINQIECCDESVHHGVDGTRYLLIHGDLFDGLVACPRLLAWIGDKLYDALLFLNRWYNRIRAIFGKPYWSLTKFIKSRVGGAQAYISRYQSAALEYANKRGFSGIFCGHIHQPALLEEPTGCYFNCGDWIENCSYICEDFHGKFSLQYWPAADKETLTSLDSESALDTSSKQSDQKAA</sequence>
<dbReference type="EMBL" id="CP133548">
    <property type="protein sequence ID" value="WMS85545.1"/>
    <property type="molecule type" value="Genomic_DNA"/>
</dbReference>
<evidence type="ECO:0000256" key="6">
    <source>
        <dbReference type="SAM" id="MobiDB-lite"/>
    </source>
</evidence>
<dbReference type="PANTHER" id="PTHR34990:SF2">
    <property type="entry name" value="BLL8164 PROTEIN"/>
    <property type="match status" value="1"/>
</dbReference>
<name>A0AA51RQ64_9GAMM</name>
<protein>
    <submittedName>
        <fullName evidence="8">UDP-2,3-diacylglucosamine diphosphatase</fullName>
        <ecNumber evidence="8">3.6.1.54</ecNumber>
    </submittedName>
</protein>